<dbReference type="GO" id="GO:0004322">
    <property type="term" value="F:ferroxidase activity"/>
    <property type="evidence" value="ECO:0007669"/>
    <property type="project" value="UniProtKB-EC"/>
</dbReference>
<evidence type="ECO:0000256" key="2">
    <source>
        <dbReference type="ARBA" id="ARBA00008183"/>
    </source>
</evidence>
<evidence type="ECO:0000313" key="14">
    <source>
        <dbReference type="EMBL" id="RHZ50066.1"/>
    </source>
</evidence>
<dbReference type="InterPro" id="IPR036524">
    <property type="entry name" value="Frataxin/CyaY_sf"/>
</dbReference>
<keyword evidence="4" id="KW-0409">Iron storage</keyword>
<evidence type="ECO:0000256" key="12">
    <source>
        <dbReference type="ARBA" id="ARBA00047990"/>
    </source>
</evidence>
<accession>A0A397GKR4</accession>
<dbReference type="SMART" id="SM01219">
    <property type="entry name" value="Frataxin_Cyay"/>
    <property type="match status" value="1"/>
</dbReference>
<evidence type="ECO:0000313" key="15">
    <source>
        <dbReference type="Proteomes" id="UP000215305"/>
    </source>
</evidence>
<dbReference type="GO" id="GO:0008198">
    <property type="term" value="F:ferrous iron binding"/>
    <property type="evidence" value="ECO:0007669"/>
    <property type="project" value="TreeGrafter"/>
</dbReference>
<dbReference type="PROSITE" id="PS01344">
    <property type="entry name" value="FRATAXIN_1"/>
    <property type="match status" value="1"/>
</dbReference>
<evidence type="ECO:0000256" key="3">
    <source>
        <dbReference type="ARBA" id="ARBA00013107"/>
    </source>
</evidence>
<evidence type="ECO:0000256" key="4">
    <source>
        <dbReference type="ARBA" id="ARBA00022434"/>
    </source>
</evidence>
<dbReference type="OrthoDB" id="1897642at2759"/>
<dbReference type="PROSITE" id="PS50810">
    <property type="entry name" value="FRATAXIN_2"/>
    <property type="match status" value="1"/>
</dbReference>
<keyword evidence="11" id="KW-0496">Mitochondrion</keyword>
<dbReference type="NCBIfam" id="TIGR03422">
    <property type="entry name" value="mito_frataxin"/>
    <property type="match status" value="1"/>
</dbReference>
<dbReference type="PANTHER" id="PTHR16821">
    <property type="entry name" value="FRATAXIN"/>
    <property type="match status" value="1"/>
</dbReference>
<dbReference type="GO" id="GO:0034986">
    <property type="term" value="F:iron chaperone activity"/>
    <property type="evidence" value="ECO:0007669"/>
    <property type="project" value="TreeGrafter"/>
</dbReference>
<name>A0A397GKR4_ASPTH</name>
<comment type="similarity">
    <text evidence="2">Belongs to the frataxin family.</text>
</comment>
<protein>
    <recommendedName>
        <fullName evidence="3">ferroxidase</fullName>
        <ecNumber evidence="3">1.16.3.1</ecNumber>
    </recommendedName>
</protein>
<dbReference type="SUPFAM" id="SSF55387">
    <property type="entry name" value="Frataxin/Nqo15-like"/>
    <property type="match status" value="2"/>
</dbReference>
<evidence type="ECO:0000256" key="11">
    <source>
        <dbReference type="ARBA" id="ARBA00023128"/>
    </source>
</evidence>
<evidence type="ECO:0000256" key="7">
    <source>
        <dbReference type="ARBA" id="ARBA00022946"/>
    </source>
</evidence>
<keyword evidence="9" id="KW-0408">Iron</keyword>
<keyword evidence="8" id="KW-0560">Oxidoreductase</keyword>
<keyword evidence="7" id="KW-0809">Transit peptide</keyword>
<dbReference type="AlphaFoldDB" id="A0A397GKR4"/>
<evidence type="ECO:0000256" key="1">
    <source>
        <dbReference type="ARBA" id="ARBA00004173"/>
    </source>
</evidence>
<dbReference type="GO" id="GO:0005739">
    <property type="term" value="C:mitochondrion"/>
    <property type="evidence" value="ECO:0007669"/>
    <property type="project" value="UniProtKB-SubCell"/>
</dbReference>
<dbReference type="EMBL" id="NKHU02000167">
    <property type="protein sequence ID" value="RHZ50066.1"/>
    <property type="molecule type" value="Genomic_DNA"/>
</dbReference>
<dbReference type="VEuPathDB" id="FungiDB:CDV56_103472"/>
<dbReference type="EC" id="1.16.3.1" evidence="3"/>
<dbReference type="InterPro" id="IPR020895">
    <property type="entry name" value="Frataxin_CS"/>
</dbReference>
<organism evidence="14 15">
    <name type="scientific">Aspergillus thermomutatus</name>
    <name type="common">Neosartorya pseudofischeri</name>
    <dbReference type="NCBI Taxonomy" id="41047"/>
    <lineage>
        <taxon>Eukaryota</taxon>
        <taxon>Fungi</taxon>
        <taxon>Dikarya</taxon>
        <taxon>Ascomycota</taxon>
        <taxon>Pezizomycotina</taxon>
        <taxon>Eurotiomycetes</taxon>
        <taxon>Eurotiomycetidae</taxon>
        <taxon>Eurotiales</taxon>
        <taxon>Aspergillaceae</taxon>
        <taxon>Aspergillus</taxon>
        <taxon>Aspergillus subgen. Fumigati</taxon>
    </lineage>
</organism>
<dbReference type="PANTHER" id="PTHR16821:SF2">
    <property type="entry name" value="FRATAXIN, MITOCHONDRIAL"/>
    <property type="match status" value="1"/>
</dbReference>
<dbReference type="STRING" id="41047.A0A397GKR4"/>
<evidence type="ECO:0000256" key="9">
    <source>
        <dbReference type="ARBA" id="ARBA00023004"/>
    </source>
</evidence>
<reference evidence="14" key="1">
    <citation type="submission" date="2018-08" db="EMBL/GenBank/DDBJ databases">
        <title>Draft genome sequence of azole-resistant Aspergillus thermomutatus (Neosartorya pseudofischeri) strain HMR AF 39, isolated from a human nasal aspirate.</title>
        <authorList>
            <person name="Parent-Michaud M."/>
            <person name="Dufresne P.J."/>
            <person name="Fournier E."/>
            <person name="Martineau C."/>
            <person name="Moreira S."/>
            <person name="Perkins V."/>
            <person name="De Repentigny L."/>
            <person name="Dufresne S.F."/>
        </authorList>
    </citation>
    <scope>NUCLEOTIDE SEQUENCE [LARGE SCALE GENOMIC DNA]</scope>
    <source>
        <strain evidence="14">HMR AF 39</strain>
    </source>
</reference>
<dbReference type="Proteomes" id="UP000215305">
    <property type="component" value="Unassembled WGS sequence"/>
</dbReference>
<keyword evidence="6" id="KW-0410">Iron transport</keyword>
<sequence>MLSRISRSALSSATRSSFRVSRIPATAPAAIHLQPRSNSVSSSSQASRRGFQSTSCIRKGIFPDSSDPPAPNPQSNNLAGASTHVTEPSPLTDSQYHEYAEHYLNVIQNEVEKAQEEGSDIEAEYSVRIAGLPASRFLLFPFLSEATNAALMICKAGVMNIIVPGVGTYVLNKQPPNKQIWLSSPMSGPKRYDWVVEGDQMHEKQDTRPFANGQWIYLRDGSNLTDLLNAELALNIAKDIYSEIDG</sequence>
<dbReference type="GO" id="GO:0006879">
    <property type="term" value="P:intracellular iron ion homeostasis"/>
    <property type="evidence" value="ECO:0007669"/>
    <property type="project" value="UniProtKB-KW"/>
</dbReference>
<keyword evidence="10" id="KW-0406">Ion transport</keyword>
<dbReference type="GO" id="GO:0008199">
    <property type="term" value="F:ferric iron binding"/>
    <property type="evidence" value="ECO:0007669"/>
    <property type="project" value="InterPro"/>
</dbReference>
<evidence type="ECO:0000256" key="5">
    <source>
        <dbReference type="ARBA" id="ARBA00022448"/>
    </source>
</evidence>
<evidence type="ECO:0000256" key="13">
    <source>
        <dbReference type="SAM" id="MobiDB-lite"/>
    </source>
</evidence>
<dbReference type="GO" id="GO:0016226">
    <property type="term" value="P:iron-sulfur cluster assembly"/>
    <property type="evidence" value="ECO:0007669"/>
    <property type="project" value="InterPro"/>
</dbReference>
<dbReference type="GO" id="GO:0051537">
    <property type="term" value="F:2 iron, 2 sulfur cluster binding"/>
    <property type="evidence" value="ECO:0007669"/>
    <property type="project" value="TreeGrafter"/>
</dbReference>
<dbReference type="Pfam" id="PF01491">
    <property type="entry name" value="Frataxin_Cyay"/>
    <property type="match status" value="1"/>
</dbReference>
<proteinExistence type="inferred from homology"/>
<dbReference type="RefSeq" id="XP_026612595.1">
    <property type="nucleotide sequence ID" value="XM_026757091.1"/>
</dbReference>
<feature type="compositionally biased region" description="Polar residues" evidence="13">
    <location>
        <begin position="73"/>
        <end position="91"/>
    </location>
</feature>
<evidence type="ECO:0000256" key="6">
    <source>
        <dbReference type="ARBA" id="ARBA00022496"/>
    </source>
</evidence>
<evidence type="ECO:0000256" key="10">
    <source>
        <dbReference type="ARBA" id="ARBA00023065"/>
    </source>
</evidence>
<evidence type="ECO:0000256" key="8">
    <source>
        <dbReference type="ARBA" id="ARBA00023002"/>
    </source>
</evidence>
<dbReference type="GO" id="GO:0006826">
    <property type="term" value="P:iron ion transport"/>
    <property type="evidence" value="ECO:0007669"/>
    <property type="project" value="UniProtKB-KW"/>
</dbReference>
<keyword evidence="15" id="KW-1185">Reference proteome</keyword>
<feature type="compositionally biased region" description="Low complexity" evidence="13">
    <location>
        <begin position="34"/>
        <end position="53"/>
    </location>
</feature>
<comment type="catalytic activity">
    <reaction evidence="12">
        <text>4 Fe(2+) + O2 + 4 H(+) = 4 Fe(3+) + 2 H2O</text>
        <dbReference type="Rhea" id="RHEA:11148"/>
        <dbReference type="ChEBI" id="CHEBI:15377"/>
        <dbReference type="ChEBI" id="CHEBI:15378"/>
        <dbReference type="ChEBI" id="CHEBI:15379"/>
        <dbReference type="ChEBI" id="CHEBI:29033"/>
        <dbReference type="ChEBI" id="CHEBI:29034"/>
        <dbReference type="EC" id="1.16.3.1"/>
    </reaction>
</comment>
<dbReference type="InterPro" id="IPR002908">
    <property type="entry name" value="Frataxin/CyaY"/>
</dbReference>
<dbReference type="Gene3D" id="3.30.920.10">
    <property type="entry name" value="Frataxin/CyaY"/>
    <property type="match status" value="1"/>
</dbReference>
<keyword evidence="5" id="KW-0813">Transport</keyword>
<comment type="caution">
    <text evidence="14">The sequence shown here is derived from an EMBL/GenBank/DDBJ whole genome shotgun (WGS) entry which is preliminary data.</text>
</comment>
<dbReference type="InterPro" id="IPR017789">
    <property type="entry name" value="Frataxin"/>
</dbReference>
<gene>
    <name evidence="14" type="ORF">CDV56_103472</name>
</gene>
<comment type="subcellular location">
    <subcellularLocation>
        <location evidence="1">Mitochondrion</location>
    </subcellularLocation>
</comment>
<dbReference type="GeneID" id="38125446"/>
<feature type="region of interest" description="Disordered" evidence="13">
    <location>
        <begin position="29"/>
        <end position="91"/>
    </location>
</feature>